<keyword evidence="3" id="KW-1003">Cell membrane</keyword>
<dbReference type="EMBL" id="FWFT01000004">
    <property type="protein sequence ID" value="SLN49422.1"/>
    <property type="molecule type" value="Genomic_DNA"/>
</dbReference>
<keyword evidence="7 8" id="KW-0472">Membrane</keyword>
<sequence>MTKDRSKSYQSVRTLARLNMFFTTTHPAKLLLFGYLSYILIGWVLLSLPVLQEVSVGALDTLFIATSAVSTTGLVSVDPASSFTFGGELVILFLIQLGGLGYMTIGSFMVLTIQHRLGHARRRTTKAAFNLPDDIDPRSFIMSVLLFTFLVEAVGATILYFIFAANDVANPLWPAIFHAISAFCTAGFSLFPNSLEDYAGDLPLNVTISVLSLLGAMGFLIVVDSWRTFVGRKKYLGFTTKVIVRITGFMLVAGTLIFFVVEPSIADVPPAERLMLAFFQTMTAATTVGFNTHPIGSLAPAILMVMFFLMMIGASPAGTGGGLKTTSLAALIGLVRSTLKGRDQIRFFKRRVPLDKLQNAAAGLTFYMALLAGSMFVLLLTEAAAFEVLMFEAISAMGTVGLSMGITGDLSDLGKLVIIVLMTAGRVGILTFGIALATADESRAEEEDNSLVL</sequence>
<feature type="transmembrane region" description="Helical" evidence="8">
    <location>
        <begin position="360"/>
        <end position="379"/>
    </location>
</feature>
<evidence type="ECO:0000256" key="1">
    <source>
        <dbReference type="ARBA" id="ARBA00004651"/>
    </source>
</evidence>
<feature type="transmembrane region" description="Helical" evidence="8">
    <location>
        <begin position="416"/>
        <end position="439"/>
    </location>
</feature>
<keyword evidence="2" id="KW-0813">Transport</keyword>
<dbReference type="Proteomes" id="UP000193623">
    <property type="component" value="Unassembled WGS sequence"/>
</dbReference>
<accession>A0A1Y5SWI8</accession>
<name>A0A1Y5SWI8_9RHOB</name>
<feature type="transmembrane region" description="Helical" evidence="8">
    <location>
        <begin position="203"/>
        <end position="222"/>
    </location>
</feature>
<dbReference type="Pfam" id="PF02386">
    <property type="entry name" value="TrkH"/>
    <property type="match status" value="1"/>
</dbReference>
<feature type="transmembrane region" description="Helical" evidence="8">
    <location>
        <begin position="30"/>
        <end position="51"/>
    </location>
</feature>
<dbReference type="PANTHER" id="PTHR32024:SF1">
    <property type="entry name" value="KTR SYSTEM POTASSIUM UPTAKE PROTEIN B"/>
    <property type="match status" value="1"/>
</dbReference>
<gene>
    <name evidence="9" type="primary">ktrB</name>
    <name evidence="9" type="ORF">PSJ8397_02557</name>
</gene>
<evidence type="ECO:0000256" key="3">
    <source>
        <dbReference type="ARBA" id="ARBA00022475"/>
    </source>
</evidence>
<evidence type="ECO:0000313" key="9">
    <source>
        <dbReference type="EMBL" id="SLN49422.1"/>
    </source>
</evidence>
<organism evidence="9 10">
    <name type="scientific">Pseudooctadecabacter jejudonensis</name>
    <dbReference type="NCBI Taxonomy" id="1391910"/>
    <lineage>
        <taxon>Bacteria</taxon>
        <taxon>Pseudomonadati</taxon>
        <taxon>Pseudomonadota</taxon>
        <taxon>Alphaproteobacteria</taxon>
        <taxon>Rhodobacterales</taxon>
        <taxon>Paracoccaceae</taxon>
        <taxon>Pseudooctadecabacter</taxon>
    </lineage>
</organism>
<feature type="transmembrane region" description="Helical" evidence="8">
    <location>
        <begin position="385"/>
        <end position="404"/>
    </location>
</feature>
<keyword evidence="4 8" id="KW-0812">Transmembrane</keyword>
<feature type="transmembrane region" description="Helical" evidence="8">
    <location>
        <begin position="140"/>
        <end position="165"/>
    </location>
</feature>
<keyword evidence="6" id="KW-0406">Ion transport</keyword>
<evidence type="ECO:0000313" key="10">
    <source>
        <dbReference type="Proteomes" id="UP000193623"/>
    </source>
</evidence>
<reference evidence="9 10" key="1">
    <citation type="submission" date="2017-03" db="EMBL/GenBank/DDBJ databases">
        <authorList>
            <person name="Afonso C.L."/>
            <person name="Miller P.J."/>
            <person name="Scott M.A."/>
            <person name="Spackman E."/>
            <person name="Goraichik I."/>
            <person name="Dimitrov K.M."/>
            <person name="Suarez D.L."/>
            <person name="Swayne D.E."/>
        </authorList>
    </citation>
    <scope>NUCLEOTIDE SEQUENCE [LARGE SCALE GENOMIC DNA]</scope>
    <source>
        <strain evidence="9 10">CECT 8397</strain>
    </source>
</reference>
<evidence type="ECO:0000256" key="4">
    <source>
        <dbReference type="ARBA" id="ARBA00022692"/>
    </source>
</evidence>
<dbReference type="InterPro" id="IPR003445">
    <property type="entry name" value="Cat_transpt"/>
</dbReference>
<proteinExistence type="predicted"/>
<dbReference type="GO" id="GO:0008324">
    <property type="term" value="F:monoatomic cation transmembrane transporter activity"/>
    <property type="evidence" value="ECO:0007669"/>
    <property type="project" value="InterPro"/>
</dbReference>
<dbReference type="GO" id="GO:0030001">
    <property type="term" value="P:metal ion transport"/>
    <property type="evidence" value="ECO:0007669"/>
    <property type="project" value="UniProtKB-ARBA"/>
</dbReference>
<dbReference type="PANTHER" id="PTHR32024">
    <property type="entry name" value="TRK SYSTEM POTASSIUM UPTAKE PROTEIN TRKG-RELATED"/>
    <property type="match status" value="1"/>
</dbReference>
<keyword evidence="5 8" id="KW-1133">Transmembrane helix</keyword>
<feature type="transmembrane region" description="Helical" evidence="8">
    <location>
        <begin position="242"/>
        <end position="261"/>
    </location>
</feature>
<evidence type="ECO:0000256" key="6">
    <source>
        <dbReference type="ARBA" id="ARBA00023065"/>
    </source>
</evidence>
<feature type="transmembrane region" description="Helical" evidence="8">
    <location>
        <begin position="57"/>
        <end position="77"/>
    </location>
</feature>
<feature type="transmembrane region" description="Helical" evidence="8">
    <location>
        <begin position="89"/>
        <end position="113"/>
    </location>
</feature>
<feature type="transmembrane region" description="Helical" evidence="8">
    <location>
        <begin position="297"/>
        <end position="315"/>
    </location>
</feature>
<evidence type="ECO:0000256" key="8">
    <source>
        <dbReference type="SAM" id="Phobius"/>
    </source>
</evidence>
<evidence type="ECO:0000256" key="2">
    <source>
        <dbReference type="ARBA" id="ARBA00022448"/>
    </source>
</evidence>
<feature type="transmembrane region" description="Helical" evidence="8">
    <location>
        <begin position="172"/>
        <end position="191"/>
    </location>
</feature>
<feature type="transmembrane region" description="Helical" evidence="8">
    <location>
        <begin position="273"/>
        <end position="290"/>
    </location>
</feature>
<dbReference type="AlphaFoldDB" id="A0A1Y5SWI8"/>
<protein>
    <submittedName>
        <fullName evidence="9">Ktr system potassium uptake protein B</fullName>
    </submittedName>
</protein>
<keyword evidence="10" id="KW-1185">Reference proteome</keyword>
<evidence type="ECO:0000256" key="5">
    <source>
        <dbReference type="ARBA" id="ARBA00022989"/>
    </source>
</evidence>
<comment type="subcellular location">
    <subcellularLocation>
        <location evidence="1">Cell membrane</location>
        <topology evidence="1">Multi-pass membrane protein</topology>
    </subcellularLocation>
</comment>
<dbReference type="RefSeq" id="WP_235000737.1">
    <property type="nucleotide sequence ID" value="NZ_FWFT01000004.1"/>
</dbReference>
<evidence type="ECO:0000256" key="7">
    <source>
        <dbReference type="ARBA" id="ARBA00023136"/>
    </source>
</evidence>
<dbReference type="GO" id="GO:0005886">
    <property type="term" value="C:plasma membrane"/>
    <property type="evidence" value="ECO:0007669"/>
    <property type="project" value="UniProtKB-SubCell"/>
</dbReference>